<accession>A0A0E9XCX6</accession>
<evidence type="ECO:0000313" key="1">
    <source>
        <dbReference type="EMBL" id="JAI00272.1"/>
    </source>
</evidence>
<protein>
    <submittedName>
        <fullName evidence="1">Uncharacterized protein</fullName>
    </submittedName>
</protein>
<reference evidence="1" key="1">
    <citation type="submission" date="2014-11" db="EMBL/GenBank/DDBJ databases">
        <authorList>
            <person name="Amaro Gonzalez C."/>
        </authorList>
    </citation>
    <scope>NUCLEOTIDE SEQUENCE</scope>
</reference>
<reference evidence="1" key="2">
    <citation type="journal article" date="2015" name="Fish Shellfish Immunol.">
        <title>Early steps in the European eel (Anguilla anguilla)-Vibrio vulnificus interaction in the gills: Role of the RtxA13 toxin.</title>
        <authorList>
            <person name="Callol A."/>
            <person name="Pajuelo D."/>
            <person name="Ebbesson L."/>
            <person name="Teles M."/>
            <person name="MacKenzie S."/>
            <person name="Amaro C."/>
        </authorList>
    </citation>
    <scope>NUCLEOTIDE SEQUENCE</scope>
</reference>
<name>A0A0E9XCX6_ANGAN</name>
<dbReference type="EMBL" id="GBXM01008306">
    <property type="protein sequence ID" value="JAI00272.1"/>
    <property type="molecule type" value="Transcribed_RNA"/>
</dbReference>
<sequence>MTTHPLTPDLSLLTL</sequence>
<proteinExistence type="predicted"/>
<organism evidence="1">
    <name type="scientific">Anguilla anguilla</name>
    <name type="common">European freshwater eel</name>
    <name type="synonym">Muraena anguilla</name>
    <dbReference type="NCBI Taxonomy" id="7936"/>
    <lineage>
        <taxon>Eukaryota</taxon>
        <taxon>Metazoa</taxon>
        <taxon>Chordata</taxon>
        <taxon>Craniata</taxon>
        <taxon>Vertebrata</taxon>
        <taxon>Euteleostomi</taxon>
        <taxon>Actinopterygii</taxon>
        <taxon>Neopterygii</taxon>
        <taxon>Teleostei</taxon>
        <taxon>Anguilliformes</taxon>
        <taxon>Anguillidae</taxon>
        <taxon>Anguilla</taxon>
    </lineage>
</organism>